<dbReference type="Proteomes" id="UP000037035">
    <property type="component" value="Unassembled WGS sequence"/>
</dbReference>
<keyword evidence="2" id="KW-1185">Reference proteome</keyword>
<name>A0A0L6VIF4_9BASI</name>
<comment type="caution">
    <text evidence="1">The sequence shown here is derived from an EMBL/GenBank/DDBJ whole genome shotgun (WGS) entry which is preliminary data.</text>
</comment>
<evidence type="ECO:0000313" key="1">
    <source>
        <dbReference type="EMBL" id="KNZ60499.1"/>
    </source>
</evidence>
<sequence>APQKKKKKQEEEAPKKKFFPIQAVRIPHQKPPPHDPKYLLLLPEILQPYISKVLDVESDGHCSFRVVSYCLDLDNMNILPCGTNSINTPRKEVNGIRIFLILIISPLS</sequence>
<dbReference type="AlphaFoldDB" id="A0A0L6VIF4"/>
<dbReference type="VEuPathDB" id="FungiDB:VP01_15451g1"/>
<evidence type="ECO:0008006" key="3">
    <source>
        <dbReference type="Google" id="ProtNLM"/>
    </source>
</evidence>
<reference evidence="1 2" key="1">
    <citation type="submission" date="2015-08" db="EMBL/GenBank/DDBJ databases">
        <title>Next Generation Sequencing and Analysis of the Genome of Puccinia sorghi L Schw, the Causal Agent of Maize Common Rust.</title>
        <authorList>
            <person name="Rochi L."/>
            <person name="Burguener G."/>
            <person name="Darino M."/>
            <person name="Turjanski A."/>
            <person name="Kreff E."/>
            <person name="Dieguez M.J."/>
            <person name="Sacco F."/>
        </authorList>
    </citation>
    <scope>NUCLEOTIDE SEQUENCE [LARGE SCALE GENOMIC DNA]</scope>
    <source>
        <strain evidence="1 2">RO10H11247</strain>
    </source>
</reference>
<protein>
    <recommendedName>
        <fullName evidence="3">OTU domain-containing protein</fullName>
    </recommendedName>
</protein>
<gene>
    <name evidence="1" type="ORF">VP01_15451g1</name>
</gene>
<dbReference type="EMBL" id="LAVV01006055">
    <property type="protein sequence ID" value="KNZ60499.1"/>
    <property type="molecule type" value="Genomic_DNA"/>
</dbReference>
<organism evidence="1 2">
    <name type="scientific">Puccinia sorghi</name>
    <dbReference type="NCBI Taxonomy" id="27349"/>
    <lineage>
        <taxon>Eukaryota</taxon>
        <taxon>Fungi</taxon>
        <taxon>Dikarya</taxon>
        <taxon>Basidiomycota</taxon>
        <taxon>Pucciniomycotina</taxon>
        <taxon>Pucciniomycetes</taxon>
        <taxon>Pucciniales</taxon>
        <taxon>Pucciniaceae</taxon>
        <taxon>Puccinia</taxon>
    </lineage>
</organism>
<proteinExistence type="predicted"/>
<feature type="non-terminal residue" evidence="1">
    <location>
        <position position="1"/>
    </location>
</feature>
<accession>A0A0L6VIF4</accession>
<evidence type="ECO:0000313" key="2">
    <source>
        <dbReference type="Proteomes" id="UP000037035"/>
    </source>
</evidence>